<dbReference type="HOGENOM" id="CLU_035008_5_1_1"/>
<keyword evidence="3" id="KW-0028">Amino-acid biosynthesis</keyword>
<dbReference type="InterPro" id="IPR002912">
    <property type="entry name" value="ACT_dom"/>
</dbReference>
<dbReference type="CDD" id="cd13532">
    <property type="entry name" value="PBP2_PDT_like"/>
    <property type="match status" value="1"/>
</dbReference>
<evidence type="ECO:0000313" key="10">
    <source>
        <dbReference type="Proteomes" id="UP000001640"/>
    </source>
</evidence>
<reference evidence="9 10" key="1">
    <citation type="journal article" date="2011" name="Proc. Natl. Acad. Sci. U.S.A.">
        <title>Evolutionary erosion of yeast sex chromosomes by mating-type switching accidents.</title>
        <authorList>
            <person name="Gordon J.L."/>
            <person name="Armisen D."/>
            <person name="Proux-Wera E."/>
            <person name="Oheigeartaigh S.S."/>
            <person name="Byrne K.P."/>
            <person name="Wolfe K.H."/>
        </authorList>
    </citation>
    <scope>NUCLEOTIDE SEQUENCE [LARGE SCALE GENOMIC DNA]</scope>
    <source>
        <strain evidence="10">ATCC 76901 / BCRC 22586 / CBS 4309 / NBRC 1992 / NRRL Y-12630</strain>
    </source>
</reference>
<dbReference type="OrthoDB" id="983542at2759"/>
<evidence type="ECO:0000259" key="7">
    <source>
        <dbReference type="PROSITE" id="PS51171"/>
    </source>
</evidence>
<dbReference type="InterPro" id="IPR008242">
    <property type="entry name" value="Chor_mutase/pphenate_deHydtase"/>
</dbReference>
<dbReference type="InterPro" id="IPR045865">
    <property type="entry name" value="ACT-like_dom_sf"/>
</dbReference>
<gene>
    <name evidence="9" type="primary">NCAS0E01360</name>
    <name evidence="9" type="ordered locus">NCAS_0E01360</name>
</gene>
<keyword evidence="5" id="KW-0584">Phenylalanine biosynthesis</keyword>
<dbReference type="UniPathway" id="UPA00121">
    <property type="reaction ID" value="UER00345"/>
</dbReference>
<dbReference type="KEGG" id="ncs:NCAS_0E01360"/>
<evidence type="ECO:0000256" key="4">
    <source>
        <dbReference type="ARBA" id="ARBA00023141"/>
    </source>
</evidence>
<dbReference type="GO" id="GO:0009094">
    <property type="term" value="P:L-phenylalanine biosynthetic process"/>
    <property type="evidence" value="ECO:0007669"/>
    <property type="project" value="UniProtKB-UniPathway"/>
</dbReference>
<evidence type="ECO:0000256" key="3">
    <source>
        <dbReference type="ARBA" id="ARBA00022605"/>
    </source>
</evidence>
<dbReference type="Gene3D" id="3.30.70.260">
    <property type="match status" value="1"/>
</dbReference>
<organism evidence="9 10">
    <name type="scientific">Naumovozyma castellii</name>
    <name type="common">Yeast</name>
    <name type="synonym">Saccharomyces castellii</name>
    <dbReference type="NCBI Taxonomy" id="27288"/>
    <lineage>
        <taxon>Eukaryota</taxon>
        <taxon>Fungi</taxon>
        <taxon>Dikarya</taxon>
        <taxon>Ascomycota</taxon>
        <taxon>Saccharomycotina</taxon>
        <taxon>Saccharomycetes</taxon>
        <taxon>Saccharomycetales</taxon>
        <taxon>Saccharomycetaceae</taxon>
        <taxon>Naumovozyma</taxon>
    </lineage>
</organism>
<dbReference type="EMBL" id="HE576756">
    <property type="protein sequence ID" value="CCC70206.1"/>
    <property type="molecule type" value="Genomic_DNA"/>
</dbReference>
<evidence type="ECO:0000256" key="1">
    <source>
        <dbReference type="ARBA" id="ARBA00004741"/>
    </source>
</evidence>
<feature type="domain" description="Prephenate dehydratase" evidence="7">
    <location>
        <begin position="7"/>
        <end position="220"/>
    </location>
</feature>
<keyword evidence="4" id="KW-0057">Aromatic amino acid biosynthesis</keyword>
<dbReference type="AlphaFoldDB" id="G0VFE0"/>
<proteinExistence type="predicted"/>
<dbReference type="PANTHER" id="PTHR21022:SF19">
    <property type="entry name" value="PREPHENATE DEHYDRATASE-RELATED"/>
    <property type="match status" value="1"/>
</dbReference>
<dbReference type="Pfam" id="PF00800">
    <property type="entry name" value="PDT"/>
    <property type="match status" value="1"/>
</dbReference>
<evidence type="ECO:0000256" key="2">
    <source>
        <dbReference type="ARBA" id="ARBA00013147"/>
    </source>
</evidence>
<dbReference type="PROSITE" id="PS51671">
    <property type="entry name" value="ACT"/>
    <property type="match status" value="1"/>
</dbReference>
<dbReference type="GO" id="GO:0005737">
    <property type="term" value="C:cytoplasm"/>
    <property type="evidence" value="ECO:0007669"/>
    <property type="project" value="TreeGrafter"/>
</dbReference>
<evidence type="ECO:0000256" key="6">
    <source>
        <dbReference type="ARBA" id="ARBA00023239"/>
    </source>
</evidence>
<dbReference type="OMA" id="PLMIYRE"/>
<dbReference type="PIRSF" id="PIRSF001500">
    <property type="entry name" value="Chor_mut_pdt_Ppr"/>
    <property type="match status" value="1"/>
</dbReference>
<dbReference type="FunCoup" id="G0VFE0">
    <property type="interactions" value="142"/>
</dbReference>
<dbReference type="PROSITE" id="PS51171">
    <property type="entry name" value="PREPHENATE_DEHYDR_3"/>
    <property type="match status" value="1"/>
</dbReference>
<dbReference type="SUPFAM" id="SSF53850">
    <property type="entry name" value="Periplasmic binding protein-like II"/>
    <property type="match status" value="1"/>
</dbReference>
<dbReference type="SUPFAM" id="SSF55021">
    <property type="entry name" value="ACT-like"/>
    <property type="match status" value="1"/>
</dbReference>
<dbReference type="RefSeq" id="XP_003676566.1">
    <property type="nucleotide sequence ID" value="XM_003676518.1"/>
</dbReference>
<dbReference type="Proteomes" id="UP000001640">
    <property type="component" value="Chromosome 5"/>
</dbReference>
<dbReference type="GO" id="GO:0004664">
    <property type="term" value="F:prephenate dehydratase activity"/>
    <property type="evidence" value="ECO:0007669"/>
    <property type="project" value="UniProtKB-EC"/>
</dbReference>
<dbReference type="PANTHER" id="PTHR21022">
    <property type="entry name" value="PREPHENATE DEHYDRATASE P PROTEIN"/>
    <property type="match status" value="1"/>
</dbReference>
<keyword evidence="10" id="KW-1185">Reference proteome</keyword>
<evidence type="ECO:0000259" key="8">
    <source>
        <dbReference type="PROSITE" id="PS51671"/>
    </source>
</evidence>
<accession>G0VFE0</accession>
<protein>
    <recommendedName>
        <fullName evidence="2">prephenate dehydratase</fullName>
        <ecNumber evidence="2">4.2.1.51</ecNumber>
    </recommendedName>
</protein>
<dbReference type="GeneID" id="96903838"/>
<name>G0VFE0_NAUCA</name>
<evidence type="ECO:0000313" key="9">
    <source>
        <dbReference type="EMBL" id="CCC70206.1"/>
    </source>
</evidence>
<dbReference type="Gene3D" id="3.40.190.10">
    <property type="entry name" value="Periplasmic binding protein-like II"/>
    <property type="match status" value="2"/>
</dbReference>
<feature type="domain" description="ACT" evidence="8">
    <location>
        <begin position="244"/>
        <end position="327"/>
    </location>
</feature>
<dbReference type="EC" id="4.2.1.51" evidence="2"/>
<sequence>MNMNDITVLFLGPEGTYSHQAALQQFGQREDVHVNFVPTQSIPQCFEKLENNLSIDYSVVPLENSTNGQVVFSYDLLRDLMHASTERKSNQIITPLEVVGEQYVSIAHCLISASRLPKEIDPLSEYKTIKIYSHPQVWGQVNEYLTHLKEICQGTKFECIDTTSTSEAVSKIMYEKNSDTTTLEIAIASETAAHLNKAFILEHEINDKKGNTTRFLVLKRRNDEHVKTIGAPTQDRDFMDINLMTFTIKQDDPGSLVDILTVLKDHSVNMCSISSRPYSKGPKDTNWQYIFFIEYYYCQENINWETFYKDFDLKCEAWCLWGTFPRNERYYK</sequence>
<comment type="pathway">
    <text evidence="1">Amino-acid biosynthesis; L-phenylalanine biosynthesis; phenylpyruvate from prephenate: step 1/1.</text>
</comment>
<dbReference type="STRING" id="1064592.G0VFE0"/>
<dbReference type="FunFam" id="3.40.190.10:FF:000254">
    <property type="entry name" value="Prephenate dehydratase"/>
    <property type="match status" value="1"/>
</dbReference>
<reference key="2">
    <citation type="submission" date="2011-08" db="EMBL/GenBank/DDBJ databases">
        <title>Genome sequence of Naumovozyma castellii.</title>
        <authorList>
            <person name="Gordon J.L."/>
            <person name="Armisen D."/>
            <person name="Proux-Wera E."/>
            <person name="OhEigeartaigh S.S."/>
            <person name="Byrne K.P."/>
            <person name="Wolfe K.H."/>
        </authorList>
    </citation>
    <scope>NUCLEOTIDE SEQUENCE</scope>
    <source>
        <strain>Type strain:CBS 4309</strain>
    </source>
</reference>
<dbReference type="InParanoid" id="G0VFE0"/>
<dbReference type="eggNOG" id="KOG2797">
    <property type="taxonomic scope" value="Eukaryota"/>
</dbReference>
<keyword evidence="6" id="KW-0456">Lyase</keyword>
<evidence type="ECO:0000256" key="5">
    <source>
        <dbReference type="ARBA" id="ARBA00023222"/>
    </source>
</evidence>
<dbReference type="CDD" id="cd04905">
    <property type="entry name" value="ACT_CM-PDT"/>
    <property type="match status" value="1"/>
</dbReference>
<dbReference type="InterPro" id="IPR001086">
    <property type="entry name" value="Preph_deHydtase"/>
</dbReference>